<evidence type="ECO:0000313" key="3">
    <source>
        <dbReference type="Proteomes" id="UP001445335"/>
    </source>
</evidence>
<dbReference type="EMBL" id="JALJOU010000039">
    <property type="protein sequence ID" value="KAK9832692.1"/>
    <property type="molecule type" value="Genomic_DNA"/>
</dbReference>
<dbReference type="AlphaFoldDB" id="A0AAW1RGG1"/>
<proteinExistence type="predicted"/>
<evidence type="ECO:0000313" key="2">
    <source>
        <dbReference type="EMBL" id="KAK9832692.1"/>
    </source>
</evidence>
<sequence>MDKQRCFTEARIRECLQVASDAWTDFVRDCQTFQDHQIAGVAGRRRRRLAAAGGEGASANLPEPAGRVGCFPPFSKWQDFEVWLAISDAGAVAKSAALQDAAHDEALRVGKSTEALPKPIRTHRWMAVMPQPACDERMDKMRQSYYASNATEKPQDGGACDSICRASCLDLLDDTWSARLHGRTCPARDVLLRCLLVARDDWVDFVKDCETFQINFTPEGGADQAHKPRLADEGEGAPPPPPSSGGGEGAASAAPTTTSADGCFPDFQTWKDFEYWLDGKLVEVGPDYGRPSPVGLVSVFVFAGLIGSMAFF</sequence>
<organism evidence="2 3">
    <name type="scientific">Elliptochloris bilobata</name>
    <dbReference type="NCBI Taxonomy" id="381761"/>
    <lineage>
        <taxon>Eukaryota</taxon>
        <taxon>Viridiplantae</taxon>
        <taxon>Chlorophyta</taxon>
        <taxon>core chlorophytes</taxon>
        <taxon>Trebouxiophyceae</taxon>
        <taxon>Trebouxiophyceae incertae sedis</taxon>
        <taxon>Elliptochloris clade</taxon>
        <taxon>Elliptochloris</taxon>
    </lineage>
</organism>
<gene>
    <name evidence="2" type="ORF">WJX81_000516</name>
</gene>
<dbReference type="Proteomes" id="UP001445335">
    <property type="component" value="Unassembled WGS sequence"/>
</dbReference>
<comment type="caution">
    <text evidence="2">The sequence shown here is derived from an EMBL/GenBank/DDBJ whole genome shotgun (WGS) entry which is preliminary data.</text>
</comment>
<keyword evidence="3" id="KW-1185">Reference proteome</keyword>
<name>A0AAW1RGG1_9CHLO</name>
<feature type="region of interest" description="Disordered" evidence="1">
    <location>
        <begin position="217"/>
        <end position="260"/>
    </location>
</feature>
<feature type="compositionally biased region" description="Low complexity" evidence="1">
    <location>
        <begin position="250"/>
        <end position="260"/>
    </location>
</feature>
<reference evidence="2 3" key="1">
    <citation type="journal article" date="2024" name="Nat. Commun.">
        <title>Phylogenomics reveals the evolutionary origins of lichenization in chlorophyte algae.</title>
        <authorList>
            <person name="Puginier C."/>
            <person name="Libourel C."/>
            <person name="Otte J."/>
            <person name="Skaloud P."/>
            <person name="Haon M."/>
            <person name="Grisel S."/>
            <person name="Petersen M."/>
            <person name="Berrin J.G."/>
            <person name="Delaux P.M."/>
            <person name="Dal Grande F."/>
            <person name="Keller J."/>
        </authorList>
    </citation>
    <scope>NUCLEOTIDE SEQUENCE [LARGE SCALE GENOMIC DNA]</scope>
    <source>
        <strain evidence="2 3">SAG 245.80</strain>
    </source>
</reference>
<accession>A0AAW1RGG1</accession>
<evidence type="ECO:0000256" key="1">
    <source>
        <dbReference type="SAM" id="MobiDB-lite"/>
    </source>
</evidence>
<protein>
    <submittedName>
        <fullName evidence="2">Uncharacterized protein</fullName>
    </submittedName>
</protein>